<dbReference type="PANTHER" id="PTHR43757:SF15">
    <property type="entry name" value="PYRUVATE DEHYDROGENASE PHOSPHATASE REGULATORY SUBUNIT, MITOCHONDRIAL-LIKE"/>
    <property type="match status" value="1"/>
</dbReference>
<dbReference type="EMBL" id="KZ308222">
    <property type="protein sequence ID" value="KAG8225026.1"/>
    <property type="molecule type" value="Genomic_DNA"/>
</dbReference>
<dbReference type="Pfam" id="PF01266">
    <property type="entry name" value="DAO"/>
    <property type="match status" value="1"/>
</dbReference>
<dbReference type="SUPFAM" id="SSF54373">
    <property type="entry name" value="FAD-linked reductases, C-terminal domain"/>
    <property type="match status" value="1"/>
</dbReference>
<dbReference type="InterPro" id="IPR029043">
    <property type="entry name" value="GcvT/YgfZ_C"/>
</dbReference>
<dbReference type="InterPro" id="IPR028896">
    <property type="entry name" value="GcvT/YgfZ/DmdA"/>
</dbReference>
<dbReference type="Gene3D" id="2.40.30.110">
    <property type="entry name" value="Aminomethyltransferase beta-barrel domains"/>
    <property type="match status" value="1"/>
</dbReference>
<dbReference type="PANTHER" id="PTHR43757">
    <property type="entry name" value="AMINOMETHYLTRANSFERASE"/>
    <property type="match status" value="1"/>
</dbReference>
<evidence type="ECO:0000313" key="6">
    <source>
        <dbReference type="EMBL" id="KAG8225026.1"/>
    </source>
</evidence>
<dbReference type="Proteomes" id="UP000792457">
    <property type="component" value="Unassembled WGS sequence"/>
</dbReference>
<dbReference type="Gene3D" id="3.50.50.60">
    <property type="entry name" value="FAD/NAD(P)-binding domain"/>
    <property type="match status" value="3"/>
</dbReference>
<evidence type="ECO:0000259" key="3">
    <source>
        <dbReference type="Pfam" id="PF01571"/>
    </source>
</evidence>
<reference evidence="6" key="2">
    <citation type="submission" date="2017-10" db="EMBL/GenBank/DDBJ databases">
        <title>Ladona fulva Genome sequencing and assembly.</title>
        <authorList>
            <person name="Murali S."/>
            <person name="Richards S."/>
            <person name="Bandaranaike D."/>
            <person name="Bellair M."/>
            <person name="Blankenburg K."/>
            <person name="Chao H."/>
            <person name="Dinh H."/>
            <person name="Doddapaneni H."/>
            <person name="Dugan-Rocha S."/>
            <person name="Elkadiri S."/>
            <person name="Gnanaolivu R."/>
            <person name="Hernandez B."/>
            <person name="Skinner E."/>
            <person name="Javaid M."/>
            <person name="Lee S."/>
            <person name="Li M."/>
            <person name="Ming W."/>
            <person name="Munidasa M."/>
            <person name="Muniz J."/>
            <person name="Nguyen L."/>
            <person name="Hughes D."/>
            <person name="Osuji N."/>
            <person name="Pu L.-L."/>
            <person name="Puazo M."/>
            <person name="Qu C."/>
            <person name="Quiroz J."/>
            <person name="Raj R."/>
            <person name="Weissenberger G."/>
            <person name="Xin Y."/>
            <person name="Zou X."/>
            <person name="Han Y."/>
            <person name="Worley K."/>
            <person name="Muzny D."/>
            <person name="Gibbs R."/>
        </authorList>
    </citation>
    <scope>NUCLEOTIDE SEQUENCE</scope>
    <source>
        <strain evidence="6">Sampled in the wild</strain>
    </source>
</reference>
<evidence type="ECO:0000259" key="4">
    <source>
        <dbReference type="Pfam" id="PF08669"/>
    </source>
</evidence>
<gene>
    <name evidence="6" type="ORF">J437_LFUL000003</name>
</gene>
<reference evidence="6" key="1">
    <citation type="submission" date="2013-04" db="EMBL/GenBank/DDBJ databases">
        <authorList>
            <person name="Qu J."/>
            <person name="Murali S.C."/>
            <person name="Bandaranaike D."/>
            <person name="Bellair M."/>
            <person name="Blankenburg K."/>
            <person name="Chao H."/>
            <person name="Dinh H."/>
            <person name="Doddapaneni H."/>
            <person name="Downs B."/>
            <person name="Dugan-Rocha S."/>
            <person name="Elkadiri S."/>
            <person name="Gnanaolivu R.D."/>
            <person name="Hernandez B."/>
            <person name="Javaid M."/>
            <person name="Jayaseelan J.C."/>
            <person name="Lee S."/>
            <person name="Li M."/>
            <person name="Ming W."/>
            <person name="Munidasa M."/>
            <person name="Muniz J."/>
            <person name="Nguyen L."/>
            <person name="Ongeri F."/>
            <person name="Osuji N."/>
            <person name="Pu L.-L."/>
            <person name="Puazo M."/>
            <person name="Qu C."/>
            <person name="Quiroz J."/>
            <person name="Raj R."/>
            <person name="Weissenberger G."/>
            <person name="Xin Y."/>
            <person name="Zou X."/>
            <person name="Han Y."/>
            <person name="Richards S."/>
            <person name="Worley K."/>
            <person name="Muzny D."/>
            <person name="Gibbs R."/>
        </authorList>
    </citation>
    <scope>NUCLEOTIDE SEQUENCE</scope>
    <source>
        <strain evidence="6">Sampled in the wild</strain>
    </source>
</reference>
<organism evidence="6 7">
    <name type="scientific">Ladona fulva</name>
    <name type="common">Scarce chaser dragonfly</name>
    <name type="synonym">Libellula fulva</name>
    <dbReference type="NCBI Taxonomy" id="123851"/>
    <lineage>
        <taxon>Eukaryota</taxon>
        <taxon>Metazoa</taxon>
        <taxon>Ecdysozoa</taxon>
        <taxon>Arthropoda</taxon>
        <taxon>Hexapoda</taxon>
        <taxon>Insecta</taxon>
        <taxon>Pterygota</taxon>
        <taxon>Palaeoptera</taxon>
        <taxon>Odonata</taxon>
        <taxon>Epiprocta</taxon>
        <taxon>Anisoptera</taxon>
        <taxon>Libelluloidea</taxon>
        <taxon>Libellulidae</taxon>
        <taxon>Ladona</taxon>
    </lineage>
</organism>
<dbReference type="Pfam" id="PF16350">
    <property type="entry name" value="FAO_M"/>
    <property type="match status" value="1"/>
</dbReference>
<dbReference type="InterPro" id="IPR027266">
    <property type="entry name" value="TrmE/GcvT-like"/>
</dbReference>
<dbReference type="InterPro" id="IPR013977">
    <property type="entry name" value="GcvT_C"/>
</dbReference>
<dbReference type="GO" id="GO:0005739">
    <property type="term" value="C:mitochondrion"/>
    <property type="evidence" value="ECO:0007669"/>
    <property type="project" value="TreeGrafter"/>
</dbReference>
<dbReference type="Pfam" id="PF01571">
    <property type="entry name" value="GCV_T"/>
    <property type="match status" value="2"/>
</dbReference>
<evidence type="ECO:0000259" key="2">
    <source>
        <dbReference type="Pfam" id="PF01266"/>
    </source>
</evidence>
<evidence type="ECO:0000313" key="7">
    <source>
        <dbReference type="Proteomes" id="UP000792457"/>
    </source>
</evidence>
<name>A0A8K0JZB3_LADFU</name>
<keyword evidence="7" id="KW-1185">Reference proteome</keyword>
<dbReference type="InterPro" id="IPR036188">
    <property type="entry name" value="FAD/NAD-bd_sf"/>
</dbReference>
<comment type="caution">
    <text evidence="6">The sequence shown here is derived from an EMBL/GenBank/DDBJ whole genome shotgun (WGS) entry which is preliminary data.</text>
</comment>
<comment type="similarity">
    <text evidence="1">Belongs to the GcvT family.</text>
</comment>
<dbReference type="InterPro" id="IPR006076">
    <property type="entry name" value="FAD-dep_OxRdtase"/>
</dbReference>
<feature type="domain" description="Aminomethyltransferase C-terminal" evidence="4">
    <location>
        <begin position="719"/>
        <end position="813"/>
    </location>
</feature>
<dbReference type="Gene3D" id="3.30.9.10">
    <property type="entry name" value="D-Amino Acid Oxidase, subunit A, domain 2"/>
    <property type="match status" value="1"/>
</dbReference>
<dbReference type="AlphaFoldDB" id="A0A8K0JZB3"/>
<dbReference type="InterPro" id="IPR006222">
    <property type="entry name" value="GCVT_N"/>
</dbReference>
<feature type="domain" description="GCVT N-terminal" evidence="3">
    <location>
        <begin position="611"/>
        <end position="699"/>
    </location>
</feature>
<dbReference type="SUPFAM" id="SSF51905">
    <property type="entry name" value="FAD/NAD(P)-binding domain"/>
    <property type="match status" value="1"/>
</dbReference>
<evidence type="ECO:0008006" key="8">
    <source>
        <dbReference type="Google" id="ProtNLM"/>
    </source>
</evidence>
<dbReference type="OrthoDB" id="429143at2759"/>
<dbReference type="Gene3D" id="3.30.1360.120">
    <property type="entry name" value="Probable tRNA modification gtpase trme, domain 1"/>
    <property type="match status" value="1"/>
</dbReference>
<dbReference type="Pfam" id="PF08669">
    <property type="entry name" value="GCV_T_C"/>
    <property type="match status" value="1"/>
</dbReference>
<dbReference type="SUPFAM" id="SSF101790">
    <property type="entry name" value="Aminomethyltransferase beta-barrel domain"/>
    <property type="match status" value="1"/>
</dbReference>
<feature type="domain" description="FAD dependent oxidoreductase" evidence="2">
    <location>
        <begin position="55"/>
        <end position="251"/>
    </location>
</feature>
<proteinExistence type="inferred from homology"/>
<sequence length="849" mass="94367">MGLISRFSNCSIGRSIALGLLTHRCHRGVRILSLPKFIHQSTAPAPASLPTEAQVVICGSGAVANSVAYHLVQAGWKDVIVLEQYTVGGGASQFGSGTLGLFKPSAERNLISYSIQLYKLLQENGYNIDLKQCGSLNLAQTKDRLIALKRRVSYSLPKGLHCEVLSPAEIRNLHPFLRTDGLEGGVWVPGDATADSSAVCMALAELARQGGVQYFEGCRVEWVLTENSKVKAVQTNLGIIDCQYFVNCAGMPMWDKAVYRLPILGEVGKPRLINWPENFTPDGRWILGETPEWARELGQRCSSKVRIPVNPAEHFYATTGPIPKLLSMSPPQNGYPTVRDYDAHIYVRDWIDPESKGVGLLVGNYFVGVGLNGNALQGAGGVGRAIAGWIISGEPPRGDLLPFDVRRFLDLHNNSHYLQQRTREVVGRHYSVLYPLQTEFKYARNLRCSPLYSDLETRGAVFGVRMGFERALYFDPTYTRGDPLPKLPPGTFGKPKFFDYMREEYIACREGVGIIDMSSFTKFEIKVGHDVYQSAGREVVSYLQHLCSNDVNIPVGGIAHTGMQNDRGGYENDCMLQTRILSWMRRHLPADNSVGLSDVTSMHTVLNVKVNVGYASDVMVMAFTNTGEPGYSLYIPSEYALHVYERLMKVGTDYGARDVGYFTLRFLRIEKFIPFWAEELDCVTTPYEVGRGYKVKLDKEEYFIGKYALQKQKETGVRRRLMLFALDEFDADNEVWPWGGEPIYRNGQFVGSVTSSGYGFTLDKMVCLGFVRNPAPDGSGPLPVTADYISAKGAKYEIDIAGKRILARPHLHPPLLYSTTSDTPARGNNEGALRYRPKAREAIVSAKKS</sequence>
<dbReference type="SUPFAM" id="SSF103025">
    <property type="entry name" value="Folate-binding domain"/>
    <property type="match status" value="1"/>
</dbReference>
<evidence type="ECO:0000259" key="5">
    <source>
        <dbReference type="Pfam" id="PF16350"/>
    </source>
</evidence>
<evidence type="ECO:0000256" key="1">
    <source>
        <dbReference type="ARBA" id="ARBA00008609"/>
    </source>
</evidence>
<dbReference type="Gene3D" id="4.10.1250.10">
    <property type="entry name" value="Aminomethyltransferase fragment"/>
    <property type="match status" value="1"/>
</dbReference>
<dbReference type="InterPro" id="IPR032503">
    <property type="entry name" value="FAO_M"/>
</dbReference>
<accession>A0A8K0JZB3</accession>
<protein>
    <recommendedName>
        <fullName evidence="8">Pyruvate dehydrogenase phosphatase regulatory subunit, mitochondrial</fullName>
    </recommendedName>
</protein>
<feature type="domain" description="FAD dependent oxidoreductase central" evidence="5">
    <location>
        <begin position="396"/>
        <end position="449"/>
    </location>
</feature>
<feature type="domain" description="GCVT N-terminal" evidence="3">
    <location>
        <begin position="451"/>
        <end position="576"/>
    </location>
</feature>